<organism evidence="6 7">
    <name type="scientific">Stylophora pistillata</name>
    <name type="common">Smooth cauliflower coral</name>
    <dbReference type="NCBI Taxonomy" id="50429"/>
    <lineage>
        <taxon>Eukaryota</taxon>
        <taxon>Metazoa</taxon>
        <taxon>Cnidaria</taxon>
        <taxon>Anthozoa</taxon>
        <taxon>Hexacorallia</taxon>
        <taxon>Scleractinia</taxon>
        <taxon>Astrocoeniina</taxon>
        <taxon>Pocilloporidae</taxon>
        <taxon>Stylophora</taxon>
    </lineage>
</organism>
<dbReference type="PANTHER" id="PTHR22847">
    <property type="entry name" value="WD40 REPEAT PROTEIN"/>
    <property type="match status" value="1"/>
</dbReference>
<evidence type="ECO:0000313" key="7">
    <source>
        <dbReference type="Proteomes" id="UP000225706"/>
    </source>
</evidence>
<dbReference type="PROSITE" id="PS50294">
    <property type="entry name" value="WD_REPEATS_REGION"/>
    <property type="match status" value="1"/>
</dbReference>
<dbReference type="OrthoDB" id="5953358at2759"/>
<keyword evidence="4" id="KW-0812">Transmembrane</keyword>
<keyword evidence="7" id="KW-1185">Reference proteome</keyword>
<evidence type="ECO:0000259" key="5">
    <source>
        <dbReference type="PROSITE" id="PS50948"/>
    </source>
</evidence>
<sequence length="239" mass="26964">MDLLGYEMSLAEGRDYILRKEYLTQYFQQMKGNLVGFLFCPCLLSGVAVVLVTVSSSQQTDLKKEEVFERVEDFRLVGHVFKTFIAHEFQCGLRCVRDGKCWSYNHNGDNSCEMNDQTWRLNPVALIPANGFTYYERGTCLKTLIGHSGAVTAVHFSRDGTLVISCSYDGKYCVWDVFSGCCLKSISASQQSHLPISHATMSPNGKFLLLSTLDSILTLWDYKIGQGRILKTYQGHSKF</sequence>
<proteinExistence type="predicted"/>
<dbReference type="Pfam" id="PF00400">
    <property type="entry name" value="WD40"/>
    <property type="match status" value="2"/>
</dbReference>
<evidence type="ECO:0000256" key="4">
    <source>
        <dbReference type="SAM" id="Phobius"/>
    </source>
</evidence>
<evidence type="ECO:0000313" key="6">
    <source>
        <dbReference type="EMBL" id="PFX17843.1"/>
    </source>
</evidence>
<evidence type="ECO:0000256" key="2">
    <source>
        <dbReference type="ARBA" id="ARBA00022737"/>
    </source>
</evidence>
<dbReference type="Gene3D" id="2.130.10.10">
    <property type="entry name" value="YVTN repeat-like/Quinoprotein amine dehydrogenase"/>
    <property type="match status" value="1"/>
</dbReference>
<dbReference type="PROSITE" id="PS50948">
    <property type="entry name" value="PAN"/>
    <property type="match status" value="1"/>
</dbReference>
<dbReference type="EMBL" id="LSMT01000446">
    <property type="protein sequence ID" value="PFX17843.1"/>
    <property type="molecule type" value="Genomic_DNA"/>
</dbReference>
<dbReference type="InterPro" id="IPR015943">
    <property type="entry name" value="WD40/YVTN_repeat-like_dom_sf"/>
</dbReference>
<dbReference type="AlphaFoldDB" id="A0A2B4RLZ3"/>
<accession>A0A2B4RLZ3</accession>
<dbReference type="GO" id="GO:0042393">
    <property type="term" value="F:histone binding"/>
    <property type="evidence" value="ECO:0007669"/>
    <property type="project" value="TreeGrafter"/>
</dbReference>
<keyword evidence="1 3" id="KW-0853">WD repeat</keyword>
<dbReference type="PANTHER" id="PTHR22847:SF637">
    <property type="entry name" value="WD REPEAT DOMAIN 5B"/>
    <property type="match status" value="1"/>
</dbReference>
<dbReference type="InterPro" id="IPR036322">
    <property type="entry name" value="WD40_repeat_dom_sf"/>
</dbReference>
<feature type="transmembrane region" description="Helical" evidence="4">
    <location>
        <begin position="34"/>
        <end position="54"/>
    </location>
</feature>
<keyword evidence="2" id="KW-0677">Repeat</keyword>
<feature type="repeat" description="WD" evidence="3">
    <location>
        <begin position="144"/>
        <end position="185"/>
    </location>
</feature>
<dbReference type="SUPFAM" id="SSF50978">
    <property type="entry name" value="WD40 repeat-like"/>
    <property type="match status" value="1"/>
</dbReference>
<keyword evidence="4" id="KW-0472">Membrane</keyword>
<dbReference type="SUPFAM" id="SSF57414">
    <property type="entry name" value="Hairpin loop containing domain-like"/>
    <property type="match status" value="1"/>
</dbReference>
<dbReference type="InterPro" id="IPR001680">
    <property type="entry name" value="WD40_rpt"/>
</dbReference>
<evidence type="ECO:0000256" key="1">
    <source>
        <dbReference type="ARBA" id="ARBA00022574"/>
    </source>
</evidence>
<comment type="caution">
    <text evidence="6">The sequence shown here is derived from an EMBL/GenBank/DDBJ whole genome shotgun (WGS) entry which is preliminary data.</text>
</comment>
<reference evidence="7" key="1">
    <citation type="journal article" date="2017" name="bioRxiv">
        <title>Comparative analysis of the genomes of Stylophora pistillata and Acropora digitifera provides evidence for extensive differences between species of corals.</title>
        <authorList>
            <person name="Voolstra C.R."/>
            <person name="Li Y."/>
            <person name="Liew Y.J."/>
            <person name="Baumgarten S."/>
            <person name="Zoccola D."/>
            <person name="Flot J.-F."/>
            <person name="Tambutte S."/>
            <person name="Allemand D."/>
            <person name="Aranda M."/>
        </authorList>
    </citation>
    <scope>NUCLEOTIDE SEQUENCE [LARGE SCALE GENOMIC DNA]</scope>
</reference>
<keyword evidence="4" id="KW-1133">Transmembrane helix</keyword>
<dbReference type="STRING" id="50429.A0A2B4RLZ3"/>
<dbReference type="SMART" id="SM00320">
    <property type="entry name" value="WD40"/>
    <property type="match status" value="2"/>
</dbReference>
<name>A0A2B4RLZ3_STYPI</name>
<dbReference type="GO" id="GO:0048188">
    <property type="term" value="C:Set1C/COMPASS complex"/>
    <property type="evidence" value="ECO:0007669"/>
    <property type="project" value="TreeGrafter"/>
</dbReference>
<protein>
    <submittedName>
        <fullName evidence="6">WD repeat-containing protein 5</fullName>
    </submittedName>
</protein>
<evidence type="ECO:0000256" key="3">
    <source>
        <dbReference type="PROSITE-ProRule" id="PRU00221"/>
    </source>
</evidence>
<dbReference type="Proteomes" id="UP000225706">
    <property type="component" value="Unassembled WGS sequence"/>
</dbReference>
<gene>
    <name evidence="6" type="primary">Wdr5</name>
    <name evidence="6" type="ORF">AWC38_SpisGene17820</name>
</gene>
<dbReference type="PROSITE" id="PS50082">
    <property type="entry name" value="WD_REPEATS_2"/>
    <property type="match status" value="1"/>
</dbReference>
<dbReference type="InterPro" id="IPR003609">
    <property type="entry name" value="Pan_app"/>
</dbReference>
<feature type="domain" description="Apple" evidence="5">
    <location>
        <begin position="62"/>
        <end position="140"/>
    </location>
</feature>